<evidence type="ECO:0000256" key="4">
    <source>
        <dbReference type="ARBA" id="ARBA00022759"/>
    </source>
</evidence>
<sequence>MATEIECYAIISEIEKWHKYLDGRPFTIETDHKPLELLNLKQQLNMKCERWRLKLQRYHFTIRYIKGNGRLLITFISVWKLLSMDFHGSITSITPRDNKYIISLTDVLSKFVITKAVRDCTPSTAARFVKDEVILKYGRLRCIITDNGTHFTADIMEELFKKIEVTHLYSTPYHPMTNGQIERYNATMDDKIAALCNKKRTDWDEQLPFVSFNYNTNIHTTTEQILPFEMMYGRSPVLPFDHQQAEDSIQNTTLAV</sequence>
<gene>
    <name evidence="8" type="ORF">GPM918_LOCUS15638</name>
    <name evidence="9" type="ORF">SRO942_LOCUS15638</name>
</gene>
<evidence type="ECO:0000256" key="6">
    <source>
        <dbReference type="ARBA" id="ARBA00022918"/>
    </source>
</evidence>
<proteinExistence type="predicted"/>
<keyword evidence="4" id="KW-0255">Endonuclease</keyword>
<keyword evidence="10" id="KW-1185">Reference proteome</keyword>
<keyword evidence="2" id="KW-0548">Nucleotidyltransferase</keyword>
<dbReference type="EMBL" id="CAJOBC010003964">
    <property type="protein sequence ID" value="CAF3808625.1"/>
    <property type="molecule type" value="Genomic_DNA"/>
</dbReference>
<feature type="domain" description="Integrase catalytic" evidence="7">
    <location>
        <begin position="70"/>
        <end position="235"/>
    </location>
</feature>
<dbReference type="Proteomes" id="UP000663829">
    <property type="component" value="Unassembled WGS sequence"/>
</dbReference>
<dbReference type="PANTHER" id="PTHR37984">
    <property type="entry name" value="PROTEIN CBG26694"/>
    <property type="match status" value="1"/>
</dbReference>
<evidence type="ECO:0000256" key="1">
    <source>
        <dbReference type="ARBA" id="ARBA00022679"/>
    </source>
</evidence>
<evidence type="ECO:0000256" key="2">
    <source>
        <dbReference type="ARBA" id="ARBA00022695"/>
    </source>
</evidence>
<dbReference type="PROSITE" id="PS50994">
    <property type="entry name" value="INTEGRASE"/>
    <property type="match status" value="1"/>
</dbReference>
<dbReference type="Gene3D" id="3.30.420.10">
    <property type="entry name" value="Ribonuclease H-like superfamily/Ribonuclease H"/>
    <property type="match status" value="1"/>
</dbReference>
<evidence type="ECO:0000256" key="5">
    <source>
        <dbReference type="ARBA" id="ARBA00022801"/>
    </source>
</evidence>
<dbReference type="Pfam" id="PF00665">
    <property type="entry name" value="rve"/>
    <property type="match status" value="1"/>
</dbReference>
<dbReference type="AlphaFoldDB" id="A0A814JP17"/>
<organism evidence="8 10">
    <name type="scientific">Didymodactylos carnosus</name>
    <dbReference type="NCBI Taxonomy" id="1234261"/>
    <lineage>
        <taxon>Eukaryota</taxon>
        <taxon>Metazoa</taxon>
        <taxon>Spiralia</taxon>
        <taxon>Gnathifera</taxon>
        <taxon>Rotifera</taxon>
        <taxon>Eurotatoria</taxon>
        <taxon>Bdelloidea</taxon>
        <taxon>Philodinida</taxon>
        <taxon>Philodinidae</taxon>
        <taxon>Didymodactylos</taxon>
    </lineage>
</organism>
<evidence type="ECO:0000259" key="7">
    <source>
        <dbReference type="PROSITE" id="PS50994"/>
    </source>
</evidence>
<dbReference type="Pfam" id="PF17917">
    <property type="entry name" value="RT_RNaseH"/>
    <property type="match status" value="1"/>
</dbReference>
<keyword evidence="5" id="KW-0378">Hydrolase</keyword>
<evidence type="ECO:0000313" key="9">
    <source>
        <dbReference type="EMBL" id="CAF3808625.1"/>
    </source>
</evidence>
<accession>A0A814JP17</accession>
<dbReference type="InterPro" id="IPR050951">
    <property type="entry name" value="Retrovirus_Pol_polyprotein"/>
</dbReference>
<dbReference type="InterPro" id="IPR041373">
    <property type="entry name" value="RT_RNaseH"/>
</dbReference>
<dbReference type="InterPro" id="IPR043502">
    <property type="entry name" value="DNA/RNA_pol_sf"/>
</dbReference>
<protein>
    <recommendedName>
        <fullName evidence="7">Integrase catalytic domain-containing protein</fullName>
    </recommendedName>
</protein>
<name>A0A814JP17_9BILA</name>
<comment type="caution">
    <text evidence="8">The sequence shown here is derived from an EMBL/GenBank/DDBJ whole genome shotgun (WGS) entry which is preliminary data.</text>
</comment>
<evidence type="ECO:0000313" key="8">
    <source>
        <dbReference type="EMBL" id="CAF1038197.1"/>
    </source>
</evidence>
<dbReference type="Proteomes" id="UP000681722">
    <property type="component" value="Unassembled WGS sequence"/>
</dbReference>
<dbReference type="SUPFAM" id="SSF56672">
    <property type="entry name" value="DNA/RNA polymerases"/>
    <property type="match status" value="1"/>
</dbReference>
<keyword evidence="6" id="KW-0695">RNA-directed DNA polymerase</keyword>
<evidence type="ECO:0000256" key="3">
    <source>
        <dbReference type="ARBA" id="ARBA00022722"/>
    </source>
</evidence>
<dbReference type="InterPro" id="IPR012337">
    <property type="entry name" value="RNaseH-like_sf"/>
</dbReference>
<dbReference type="GO" id="GO:0004519">
    <property type="term" value="F:endonuclease activity"/>
    <property type="evidence" value="ECO:0007669"/>
    <property type="project" value="UniProtKB-KW"/>
</dbReference>
<keyword evidence="3" id="KW-0540">Nuclease</keyword>
<reference evidence="8" key="1">
    <citation type="submission" date="2021-02" db="EMBL/GenBank/DDBJ databases">
        <authorList>
            <person name="Nowell W R."/>
        </authorList>
    </citation>
    <scope>NUCLEOTIDE SEQUENCE</scope>
</reference>
<keyword evidence="1" id="KW-0808">Transferase</keyword>
<dbReference type="GO" id="GO:0015074">
    <property type="term" value="P:DNA integration"/>
    <property type="evidence" value="ECO:0007669"/>
    <property type="project" value="InterPro"/>
</dbReference>
<dbReference type="PANTHER" id="PTHR37984:SF15">
    <property type="entry name" value="INTEGRASE CATALYTIC DOMAIN-CONTAINING PROTEIN"/>
    <property type="match status" value="1"/>
</dbReference>
<evidence type="ECO:0000313" key="10">
    <source>
        <dbReference type="Proteomes" id="UP000663829"/>
    </source>
</evidence>
<dbReference type="OrthoDB" id="9906983at2759"/>
<dbReference type="SUPFAM" id="SSF53098">
    <property type="entry name" value="Ribonuclease H-like"/>
    <property type="match status" value="1"/>
</dbReference>
<dbReference type="InterPro" id="IPR036397">
    <property type="entry name" value="RNaseH_sf"/>
</dbReference>
<dbReference type="EMBL" id="CAJNOQ010003964">
    <property type="protein sequence ID" value="CAF1038197.1"/>
    <property type="molecule type" value="Genomic_DNA"/>
</dbReference>
<dbReference type="GO" id="GO:0003964">
    <property type="term" value="F:RNA-directed DNA polymerase activity"/>
    <property type="evidence" value="ECO:0007669"/>
    <property type="project" value="UniProtKB-KW"/>
</dbReference>
<dbReference type="GO" id="GO:0003676">
    <property type="term" value="F:nucleic acid binding"/>
    <property type="evidence" value="ECO:0007669"/>
    <property type="project" value="InterPro"/>
</dbReference>
<dbReference type="GO" id="GO:0016787">
    <property type="term" value="F:hydrolase activity"/>
    <property type="evidence" value="ECO:0007669"/>
    <property type="project" value="UniProtKB-KW"/>
</dbReference>
<dbReference type="InterPro" id="IPR001584">
    <property type="entry name" value="Integrase_cat-core"/>
</dbReference>